<keyword evidence="2" id="KW-0378">Hydrolase</keyword>
<dbReference type="EMBL" id="QFFZ01000056">
    <property type="protein sequence ID" value="TEB09191.1"/>
    <property type="molecule type" value="Genomic_DNA"/>
</dbReference>
<dbReference type="Gene3D" id="2.40.10.120">
    <property type="match status" value="1"/>
</dbReference>
<keyword evidence="2" id="KW-0645">Protease</keyword>
<sequence length="307" mass="32483">MRPDAGSLPVKPVLEDWSGTAITTDKENMDLSSGDQIESNAAAENYEDEYDSGYLEDDGEPAPRNTFLLRMVALITAVALLGLVVFTSWPSLNPPLVDLIKESLKLKKDVDSNIMRAVVQISVLSRRQGSAVAVEQKTGTGFNISTGGVIITNYHVVEDALNLVITFPDGKVYKAEHWLVKPECDLAVLALQADGLPAVPVSQSRLPAAGDKIKVVGNPLSLNSIVVEGKVGEYLKIAGKQGKTFSIDAPIYPGNSGSPVLNLNGQVVGVVFGSMKVEAGGTEKVSGLAVTIDEAADLISAVNDPQQ</sequence>
<dbReference type="GO" id="GO:0004252">
    <property type="term" value="F:serine-type endopeptidase activity"/>
    <property type="evidence" value="ECO:0007669"/>
    <property type="project" value="InterPro"/>
</dbReference>
<dbReference type="InterPro" id="IPR001940">
    <property type="entry name" value="Peptidase_S1C"/>
</dbReference>
<dbReference type="Pfam" id="PF13365">
    <property type="entry name" value="Trypsin_2"/>
    <property type="match status" value="1"/>
</dbReference>
<comment type="caution">
    <text evidence="2">The sequence shown here is derived from an EMBL/GenBank/DDBJ whole genome shotgun (WGS) entry which is preliminary data.</text>
</comment>
<feature type="transmembrane region" description="Helical" evidence="1">
    <location>
        <begin position="67"/>
        <end position="89"/>
    </location>
</feature>
<evidence type="ECO:0000313" key="3">
    <source>
        <dbReference type="Proteomes" id="UP000297597"/>
    </source>
</evidence>
<keyword evidence="1" id="KW-0472">Membrane</keyword>
<proteinExistence type="predicted"/>
<keyword evidence="1" id="KW-1133">Transmembrane helix</keyword>
<dbReference type="GO" id="GO:0006508">
    <property type="term" value="P:proteolysis"/>
    <property type="evidence" value="ECO:0007669"/>
    <property type="project" value="UniProtKB-KW"/>
</dbReference>
<keyword evidence="1" id="KW-0812">Transmembrane</keyword>
<name>A0A4Y7RK60_9FIRM</name>
<dbReference type="PRINTS" id="PR00834">
    <property type="entry name" value="PROTEASES2C"/>
</dbReference>
<dbReference type="RefSeq" id="WP_153189232.1">
    <property type="nucleotide sequence ID" value="NZ_QFFZ01000056.1"/>
</dbReference>
<keyword evidence="3" id="KW-1185">Reference proteome</keyword>
<reference evidence="2 3" key="1">
    <citation type="journal article" date="2018" name="Environ. Microbiol.">
        <title>Novel energy conservation strategies and behaviour of Pelotomaculum schinkii driving syntrophic propionate catabolism.</title>
        <authorList>
            <person name="Hidalgo-Ahumada C.A.P."/>
            <person name="Nobu M.K."/>
            <person name="Narihiro T."/>
            <person name="Tamaki H."/>
            <person name="Liu W.T."/>
            <person name="Kamagata Y."/>
            <person name="Stams A.J.M."/>
            <person name="Imachi H."/>
            <person name="Sousa D.Z."/>
        </authorList>
    </citation>
    <scope>NUCLEOTIDE SEQUENCE [LARGE SCALE GENOMIC DNA]</scope>
    <source>
        <strain evidence="2 3">MGP</strain>
    </source>
</reference>
<gene>
    <name evidence="2" type="primary">hhoB</name>
    <name evidence="2" type="ORF">Pmgp_03324</name>
</gene>
<organism evidence="2 3">
    <name type="scientific">Pelotomaculum propionicicum</name>
    <dbReference type="NCBI Taxonomy" id="258475"/>
    <lineage>
        <taxon>Bacteria</taxon>
        <taxon>Bacillati</taxon>
        <taxon>Bacillota</taxon>
        <taxon>Clostridia</taxon>
        <taxon>Eubacteriales</taxon>
        <taxon>Desulfotomaculaceae</taxon>
        <taxon>Pelotomaculum</taxon>
    </lineage>
</organism>
<protein>
    <submittedName>
        <fullName evidence="2">Putative serine protease HhoB</fullName>
    </submittedName>
</protein>
<dbReference type="AlphaFoldDB" id="A0A4Y7RK60"/>
<dbReference type="Proteomes" id="UP000297597">
    <property type="component" value="Unassembled WGS sequence"/>
</dbReference>
<dbReference type="PANTHER" id="PTHR22939:SF129">
    <property type="entry name" value="SERINE PROTEASE HTRA2, MITOCHONDRIAL"/>
    <property type="match status" value="1"/>
</dbReference>
<accession>A0A4Y7RK60</accession>
<dbReference type="OrthoDB" id="9766361at2"/>
<dbReference type="PANTHER" id="PTHR22939">
    <property type="entry name" value="SERINE PROTEASE FAMILY S1C HTRA-RELATED"/>
    <property type="match status" value="1"/>
</dbReference>
<dbReference type="SUPFAM" id="SSF50494">
    <property type="entry name" value="Trypsin-like serine proteases"/>
    <property type="match status" value="1"/>
</dbReference>
<evidence type="ECO:0000313" key="2">
    <source>
        <dbReference type="EMBL" id="TEB09191.1"/>
    </source>
</evidence>
<evidence type="ECO:0000256" key="1">
    <source>
        <dbReference type="SAM" id="Phobius"/>
    </source>
</evidence>
<dbReference type="InterPro" id="IPR009003">
    <property type="entry name" value="Peptidase_S1_PA"/>
</dbReference>